<organism evidence="15 16">
    <name type="scientific">Candidatus Blackburnbacteria bacterium RIFCSPHIGHO2_01_FULL_43_15b</name>
    <dbReference type="NCBI Taxonomy" id="1797513"/>
    <lineage>
        <taxon>Bacteria</taxon>
        <taxon>Candidatus Blackburniibacteriota</taxon>
    </lineage>
</organism>
<dbReference type="InterPro" id="IPR036397">
    <property type="entry name" value="RNaseH_sf"/>
</dbReference>
<evidence type="ECO:0000256" key="6">
    <source>
        <dbReference type="ARBA" id="ARBA00022490"/>
    </source>
</evidence>
<comment type="cofactor">
    <cofactor evidence="12">
        <name>Mn(2+)</name>
        <dbReference type="ChEBI" id="CHEBI:29035"/>
    </cofactor>
    <cofactor evidence="12">
        <name>Mg(2+)</name>
        <dbReference type="ChEBI" id="CHEBI:18420"/>
    </cofactor>
    <text evidence="12">Manganese or magnesium. Binds 1 divalent metal ion per monomer in the absence of substrate. May bind a second metal ion after substrate binding.</text>
</comment>
<evidence type="ECO:0000256" key="13">
    <source>
        <dbReference type="RuleBase" id="RU003515"/>
    </source>
</evidence>
<protein>
    <recommendedName>
        <fullName evidence="13">Ribonuclease</fullName>
        <ecNumber evidence="13">3.1.26.4</ecNumber>
    </recommendedName>
</protein>
<dbReference type="GO" id="GO:0005737">
    <property type="term" value="C:cytoplasm"/>
    <property type="evidence" value="ECO:0007669"/>
    <property type="project" value="UniProtKB-SubCell"/>
</dbReference>
<keyword evidence="6" id="KW-0963">Cytoplasm</keyword>
<keyword evidence="11" id="KW-0464">Manganese</keyword>
<evidence type="ECO:0000256" key="11">
    <source>
        <dbReference type="ARBA" id="ARBA00023211"/>
    </source>
</evidence>
<dbReference type="InterPro" id="IPR001352">
    <property type="entry name" value="RNase_HII/HIII"/>
</dbReference>
<dbReference type="PROSITE" id="PS51975">
    <property type="entry name" value="RNASE_H_2"/>
    <property type="match status" value="1"/>
</dbReference>
<dbReference type="PANTHER" id="PTHR10954:SF18">
    <property type="entry name" value="RIBONUCLEASE HII"/>
    <property type="match status" value="1"/>
</dbReference>
<dbReference type="InterPro" id="IPR024567">
    <property type="entry name" value="RNase_HII/HIII_dom"/>
</dbReference>
<dbReference type="GO" id="GO:0043137">
    <property type="term" value="P:DNA replication, removal of RNA primer"/>
    <property type="evidence" value="ECO:0007669"/>
    <property type="project" value="TreeGrafter"/>
</dbReference>
<comment type="catalytic activity">
    <reaction evidence="1 12 13">
        <text>Endonucleolytic cleavage to 5'-phosphomonoester.</text>
        <dbReference type="EC" id="3.1.26.4"/>
    </reaction>
</comment>
<dbReference type="GO" id="GO:0006298">
    <property type="term" value="P:mismatch repair"/>
    <property type="evidence" value="ECO:0007669"/>
    <property type="project" value="TreeGrafter"/>
</dbReference>
<dbReference type="Pfam" id="PF01351">
    <property type="entry name" value="RNase_HII"/>
    <property type="match status" value="1"/>
</dbReference>
<evidence type="ECO:0000256" key="4">
    <source>
        <dbReference type="ARBA" id="ARBA00004496"/>
    </source>
</evidence>
<keyword evidence="9 12" id="KW-0255">Endonuclease</keyword>
<dbReference type="GO" id="GO:0004523">
    <property type="term" value="F:RNA-DNA hybrid ribonuclease activity"/>
    <property type="evidence" value="ECO:0007669"/>
    <property type="project" value="UniProtKB-UniRule"/>
</dbReference>
<dbReference type="InterPro" id="IPR022898">
    <property type="entry name" value="RNase_HII"/>
</dbReference>
<evidence type="ECO:0000256" key="8">
    <source>
        <dbReference type="ARBA" id="ARBA00022723"/>
    </source>
</evidence>
<evidence type="ECO:0000256" key="10">
    <source>
        <dbReference type="ARBA" id="ARBA00022801"/>
    </source>
</evidence>
<dbReference type="PANTHER" id="PTHR10954">
    <property type="entry name" value="RIBONUCLEASE H2 SUBUNIT A"/>
    <property type="match status" value="1"/>
</dbReference>
<proteinExistence type="inferred from homology"/>
<dbReference type="EC" id="3.1.26.4" evidence="13"/>
<evidence type="ECO:0000256" key="1">
    <source>
        <dbReference type="ARBA" id="ARBA00000077"/>
    </source>
</evidence>
<comment type="cofactor">
    <cofactor evidence="2">
        <name>Mg(2+)</name>
        <dbReference type="ChEBI" id="CHEBI:18420"/>
    </cofactor>
</comment>
<accession>A0A1G1V085</accession>
<dbReference type="CDD" id="cd07182">
    <property type="entry name" value="RNase_HII_bacteria_HII_like"/>
    <property type="match status" value="1"/>
</dbReference>
<reference evidence="15 16" key="1">
    <citation type="journal article" date="2016" name="Nat. Commun.">
        <title>Thousands of microbial genomes shed light on interconnected biogeochemical processes in an aquifer system.</title>
        <authorList>
            <person name="Anantharaman K."/>
            <person name="Brown C.T."/>
            <person name="Hug L.A."/>
            <person name="Sharon I."/>
            <person name="Castelle C.J."/>
            <person name="Probst A.J."/>
            <person name="Thomas B.C."/>
            <person name="Singh A."/>
            <person name="Wilkins M.J."/>
            <person name="Karaoz U."/>
            <person name="Brodie E.L."/>
            <person name="Williams K.H."/>
            <person name="Hubbard S.S."/>
            <person name="Banfield J.F."/>
        </authorList>
    </citation>
    <scope>NUCLEOTIDE SEQUENCE [LARGE SCALE GENOMIC DNA]</scope>
</reference>
<keyword evidence="8 12" id="KW-0479">Metal-binding</keyword>
<dbReference type="InterPro" id="IPR012337">
    <property type="entry name" value="RNaseH-like_sf"/>
</dbReference>
<feature type="binding site" evidence="12">
    <location>
        <position position="28"/>
    </location>
    <ligand>
        <name>a divalent metal cation</name>
        <dbReference type="ChEBI" id="CHEBI:60240"/>
    </ligand>
</feature>
<dbReference type="AlphaFoldDB" id="A0A1G1V085"/>
<keyword evidence="7 12" id="KW-0540">Nuclease</keyword>
<evidence type="ECO:0000256" key="9">
    <source>
        <dbReference type="ARBA" id="ARBA00022759"/>
    </source>
</evidence>
<sequence>MKQKELPDFSYEKKVWRKGFRFVAGADEVGRGAFAGPLVAAAVVFPSSRVMREISPRRLVEMTAVRIDDSKKLTAKQREKAAEWVKKNALAWGVGEVNVATINRLGIVKATQIAFRKAIKQCGNVDFLLVDAFYVPYTKGLRRKNQLAIIKGDEKSISIAAASIIAKVYRDNLMSSLARSDLARLGAYRWDKNKGYGTRDHREAIRKHGITRLHRKLFVKKAA</sequence>
<dbReference type="Gene3D" id="3.30.420.10">
    <property type="entry name" value="Ribonuclease H-like superfamily/Ribonuclease H"/>
    <property type="match status" value="1"/>
</dbReference>
<dbReference type="GO" id="GO:0046872">
    <property type="term" value="F:metal ion binding"/>
    <property type="evidence" value="ECO:0007669"/>
    <property type="project" value="UniProtKB-KW"/>
</dbReference>
<comment type="caution">
    <text evidence="15">The sequence shown here is derived from an EMBL/GenBank/DDBJ whole genome shotgun (WGS) entry which is preliminary data.</text>
</comment>
<dbReference type="Proteomes" id="UP000177967">
    <property type="component" value="Unassembled WGS sequence"/>
</dbReference>
<dbReference type="SUPFAM" id="SSF53098">
    <property type="entry name" value="Ribonuclease H-like"/>
    <property type="match status" value="1"/>
</dbReference>
<dbReference type="STRING" id="1797513.A2782_03500"/>
<evidence type="ECO:0000256" key="3">
    <source>
        <dbReference type="ARBA" id="ARBA00004065"/>
    </source>
</evidence>
<dbReference type="GO" id="GO:0032299">
    <property type="term" value="C:ribonuclease H2 complex"/>
    <property type="evidence" value="ECO:0007669"/>
    <property type="project" value="TreeGrafter"/>
</dbReference>
<evidence type="ECO:0000256" key="12">
    <source>
        <dbReference type="PROSITE-ProRule" id="PRU01319"/>
    </source>
</evidence>
<comment type="function">
    <text evidence="3 13">Endonuclease that specifically degrades the RNA of RNA-DNA hybrids.</text>
</comment>
<feature type="binding site" evidence="12">
    <location>
        <position position="27"/>
    </location>
    <ligand>
        <name>a divalent metal cation</name>
        <dbReference type="ChEBI" id="CHEBI:60240"/>
    </ligand>
</feature>
<evidence type="ECO:0000313" key="15">
    <source>
        <dbReference type="EMBL" id="OGY08731.1"/>
    </source>
</evidence>
<dbReference type="EMBL" id="MHBW01000022">
    <property type="protein sequence ID" value="OGY08731.1"/>
    <property type="molecule type" value="Genomic_DNA"/>
</dbReference>
<comment type="similarity">
    <text evidence="5 13">Belongs to the RNase HII family.</text>
</comment>
<name>A0A1G1V085_9BACT</name>
<evidence type="ECO:0000313" key="16">
    <source>
        <dbReference type="Proteomes" id="UP000177967"/>
    </source>
</evidence>
<dbReference type="NCBIfam" id="NF000595">
    <property type="entry name" value="PRK00015.1-3"/>
    <property type="match status" value="1"/>
</dbReference>
<evidence type="ECO:0000256" key="2">
    <source>
        <dbReference type="ARBA" id="ARBA00001946"/>
    </source>
</evidence>
<feature type="domain" description="RNase H type-2" evidence="14">
    <location>
        <begin position="21"/>
        <end position="223"/>
    </location>
</feature>
<comment type="subcellular location">
    <subcellularLocation>
        <location evidence="4">Cytoplasm</location>
    </subcellularLocation>
</comment>
<evidence type="ECO:0000256" key="5">
    <source>
        <dbReference type="ARBA" id="ARBA00007383"/>
    </source>
</evidence>
<keyword evidence="10 12" id="KW-0378">Hydrolase</keyword>
<gene>
    <name evidence="15" type="ORF">A2782_03500</name>
</gene>
<dbReference type="GO" id="GO:0003723">
    <property type="term" value="F:RNA binding"/>
    <property type="evidence" value="ECO:0007669"/>
    <property type="project" value="UniProtKB-UniRule"/>
</dbReference>
<feature type="binding site" evidence="12">
    <location>
        <position position="131"/>
    </location>
    <ligand>
        <name>a divalent metal cation</name>
        <dbReference type="ChEBI" id="CHEBI:60240"/>
    </ligand>
</feature>
<evidence type="ECO:0000256" key="7">
    <source>
        <dbReference type="ARBA" id="ARBA00022722"/>
    </source>
</evidence>
<evidence type="ECO:0000259" key="14">
    <source>
        <dbReference type="PROSITE" id="PS51975"/>
    </source>
</evidence>